<evidence type="ECO:0000313" key="10">
    <source>
        <dbReference type="EMBL" id="MDK2123623.1"/>
    </source>
</evidence>
<feature type="transmembrane region" description="Helical" evidence="9">
    <location>
        <begin position="251"/>
        <end position="269"/>
    </location>
</feature>
<feature type="transmembrane region" description="Helical" evidence="9">
    <location>
        <begin position="222"/>
        <end position="239"/>
    </location>
</feature>
<dbReference type="EMBL" id="JARRAF010000005">
    <property type="protein sequence ID" value="MDK2123623.1"/>
    <property type="molecule type" value="Genomic_DNA"/>
</dbReference>
<evidence type="ECO:0000256" key="3">
    <source>
        <dbReference type="ARBA" id="ARBA00022630"/>
    </source>
</evidence>
<keyword evidence="5 9" id="KW-0812">Transmembrane</keyword>
<dbReference type="InterPro" id="IPR004338">
    <property type="entry name" value="NqrB/RnfD"/>
</dbReference>
<feature type="transmembrane region" description="Helical" evidence="9">
    <location>
        <begin position="197"/>
        <end position="216"/>
    </location>
</feature>
<evidence type="ECO:0000313" key="11">
    <source>
        <dbReference type="Proteomes" id="UP001172778"/>
    </source>
</evidence>
<keyword evidence="2" id="KW-0597">Phosphoprotein</keyword>
<evidence type="ECO:0000256" key="8">
    <source>
        <dbReference type="ARBA" id="ARBA00023136"/>
    </source>
</evidence>
<reference evidence="10" key="1">
    <citation type="submission" date="2023-03" db="EMBL/GenBank/DDBJ databases">
        <title>Chitinimonas shenzhenensis gen. nov., sp. nov., a novel member of family Burkholderiaceae isolated from activated sludge collected in Shen Zhen, China.</title>
        <authorList>
            <person name="Wang X."/>
        </authorList>
    </citation>
    <scope>NUCLEOTIDE SEQUENCE</scope>
    <source>
        <strain evidence="10">DQS-5</strain>
    </source>
</reference>
<keyword evidence="6" id="KW-1278">Translocase</keyword>
<dbReference type="Proteomes" id="UP001172778">
    <property type="component" value="Unassembled WGS sequence"/>
</dbReference>
<feature type="transmembrane region" description="Helical" evidence="9">
    <location>
        <begin position="87"/>
        <end position="104"/>
    </location>
</feature>
<evidence type="ECO:0000256" key="9">
    <source>
        <dbReference type="SAM" id="Phobius"/>
    </source>
</evidence>
<keyword evidence="7 9" id="KW-1133">Transmembrane helix</keyword>
<feature type="transmembrane region" description="Helical" evidence="9">
    <location>
        <begin position="116"/>
        <end position="134"/>
    </location>
</feature>
<sequence length="308" mass="32901">MNAPYLHRATTVRQIMLQGLLALMPGIAVSAGLFGLGLVVQLAIASTTALIVDALALRLRKRDWRLYLFDGSALLNAWQLTVLLSPLAPWWLTVIATLASTLLGRHFSSRLADYRFNPAMIGLLAVLAIGPAHLGQWSGSLSGAALPLSEQLTRIFSVAGGQSSDLPAASRQDLFWQSLAYLLGGLYLLWQKRVRWPIPVTCLSASVVTGLLLMGLGFTTPVSLQPLLVSSVLCGFFIAPDPASSPGTHKGRLIFGTLVGILLTVLPTLGHVGDGMALAVLLMNCATPLINHLTQTPRFGQSKPDRPV</sequence>
<keyword evidence="4" id="KW-0288">FMN</keyword>
<evidence type="ECO:0000256" key="1">
    <source>
        <dbReference type="ARBA" id="ARBA00022448"/>
    </source>
</evidence>
<keyword evidence="3" id="KW-0285">Flavoprotein</keyword>
<evidence type="ECO:0000256" key="5">
    <source>
        <dbReference type="ARBA" id="ARBA00022692"/>
    </source>
</evidence>
<evidence type="ECO:0000256" key="2">
    <source>
        <dbReference type="ARBA" id="ARBA00022553"/>
    </source>
</evidence>
<dbReference type="RefSeq" id="WP_284099922.1">
    <property type="nucleotide sequence ID" value="NZ_JARRAF010000005.1"/>
</dbReference>
<gene>
    <name evidence="10" type="ORF">PZA18_06125</name>
</gene>
<keyword evidence="11" id="KW-1185">Reference proteome</keyword>
<keyword evidence="8 9" id="KW-0472">Membrane</keyword>
<evidence type="ECO:0000256" key="6">
    <source>
        <dbReference type="ARBA" id="ARBA00022967"/>
    </source>
</evidence>
<accession>A0ABT7DX14</accession>
<dbReference type="PANTHER" id="PTHR30578:SF0">
    <property type="entry name" value="ION-TRANSLOCATING OXIDOREDUCTASE COMPLEX SUBUNIT D"/>
    <property type="match status" value="1"/>
</dbReference>
<dbReference type="PANTHER" id="PTHR30578">
    <property type="entry name" value="ELECTRON TRANSPORT COMPLEX PROTEIN RNFD"/>
    <property type="match status" value="1"/>
</dbReference>
<feature type="transmembrane region" description="Helical" evidence="9">
    <location>
        <begin position="20"/>
        <end position="52"/>
    </location>
</feature>
<evidence type="ECO:0000256" key="7">
    <source>
        <dbReference type="ARBA" id="ARBA00022989"/>
    </source>
</evidence>
<name>A0ABT7DX14_9NEIS</name>
<keyword evidence="1" id="KW-0813">Transport</keyword>
<evidence type="ECO:0000256" key="4">
    <source>
        <dbReference type="ARBA" id="ARBA00022643"/>
    </source>
</evidence>
<organism evidence="10 11">
    <name type="scientific">Parachitinimonas caeni</name>
    <dbReference type="NCBI Taxonomy" id="3031301"/>
    <lineage>
        <taxon>Bacteria</taxon>
        <taxon>Pseudomonadati</taxon>
        <taxon>Pseudomonadota</taxon>
        <taxon>Betaproteobacteria</taxon>
        <taxon>Neisseriales</taxon>
        <taxon>Chitinibacteraceae</taxon>
        <taxon>Parachitinimonas</taxon>
    </lineage>
</organism>
<protein>
    <submittedName>
        <fullName evidence="10">RnfABCDGE type electron transport complex subunit D</fullName>
    </submittedName>
</protein>
<comment type="caution">
    <text evidence="10">The sequence shown here is derived from an EMBL/GenBank/DDBJ whole genome shotgun (WGS) entry which is preliminary data.</text>
</comment>
<dbReference type="Pfam" id="PF03116">
    <property type="entry name" value="NQR2_RnfD_RnfE"/>
    <property type="match status" value="1"/>
</dbReference>
<proteinExistence type="predicted"/>
<feature type="transmembrane region" description="Helical" evidence="9">
    <location>
        <begin position="174"/>
        <end position="190"/>
    </location>
</feature>